<dbReference type="InterPro" id="IPR004843">
    <property type="entry name" value="Calcineurin-like_PHP"/>
</dbReference>
<evidence type="ECO:0000259" key="1">
    <source>
        <dbReference type="Pfam" id="PF00149"/>
    </source>
</evidence>
<name>A0A975G7R1_9BACT</name>
<dbReference type="KEGG" id="lamb:KBB96_16020"/>
<dbReference type="AlphaFoldDB" id="A0A975G7R1"/>
<dbReference type="Proteomes" id="UP000676169">
    <property type="component" value="Chromosome"/>
</dbReference>
<gene>
    <name evidence="2" type="ORF">KBB96_16020</name>
</gene>
<keyword evidence="3" id="KW-1185">Reference proteome</keyword>
<reference evidence="2" key="1">
    <citation type="submission" date="2021-04" db="EMBL/GenBank/DDBJ databases">
        <title>Luteolibacter sp. 32A isolated from the skin of an Anderson's salamander (Ambystoma andersonii).</title>
        <authorList>
            <person name="Spergser J."/>
            <person name="Busse H.-J."/>
        </authorList>
    </citation>
    <scope>NUCLEOTIDE SEQUENCE</scope>
    <source>
        <strain evidence="2">32A</strain>
    </source>
</reference>
<proteinExistence type="predicted"/>
<sequence>MQYGLVLSDLHLFSVRSVGGKCLSAIREDLASASVIVLNGDTFDFRWSTVGNEERTIAAAFEWLRAFVTDHPQAEIHFVIGNHDCLAAFTSRLDAFATSLPRFHWHETVLQLGGHLFVHGDCAHRPMDAAGLDHYRAVWRHDKPRHRLLGHGYRMADRLGITWLAHRSHFTRAKTLARLTWYLDRTVPGWRETTRDCYFGHTHLPFRDYERDGIRFHNTGSAIGGSPFAPIRFALPSSPISPTREFLPK</sequence>
<evidence type="ECO:0000313" key="3">
    <source>
        <dbReference type="Proteomes" id="UP000676169"/>
    </source>
</evidence>
<dbReference type="EMBL" id="CP073100">
    <property type="protein sequence ID" value="QUE50363.1"/>
    <property type="molecule type" value="Genomic_DNA"/>
</dbReference>
<feature type="domain" description="Calcineurin-like phosphoesterase" evidence="1">
    <location>
        <begin position="5"/>
        <end position="203"/>
    </location>
</feature>
<accession>A0A975G7R1</accession>
<dbReference type="Gene3D" id="3.60.21.10">
    <property type="match status" value="1"/>
</dbReference>
<evidence type="ECO:0000313" key="2">
    <source>
        <dbReference type="EMBL" id="QUE50363.1"/>
    </source>
</evidence>
<dbReference type="RefSeq" id="WP_211630503.1">
    <property type="nucleotide sequence ID" value="NZ_CP073100.1"/>
</dbReference>
<dbReference type="GO" id="GO:0016787">
    <property type="term" value="F:hydrolase activity"/>
    <property type="evidence" value="ECO:0007669"/>
    <property type="project" value="InterPro"/>
</dbReference>
<protein>
    <recommendedName>
        <fullName evidence="1">Calcineurin-like phosphoesterase domain-containing protein</fullName>
    </recommendedName>
</protein>
<organism evidence="2 3">
    <name type="scientific">Luteolibacter ambystomatis</name>
    <dbReference type="NCBI Taxonomy" id="2824561"/>
    <lineage>
        <taxon>Bacteria</taxon>
        <taxon>Pseudomonadati</taxon>
        <taxon>Verrucomicrobiota</taxon>
        <taxon>Verrucomicrobiia</taxon>
        <taxon>Verrucomicrobiales</taxon>
        <taxon>Verrucomicrobiaceae</taxon>
        <taxon>Luteolibacter</taxon>
    </lineage>
</organism>
<dbReference type="SUPFAM" id="SSF56300">
    <property type="entry name" value="Metallo-dependent phosphatases"/>
    <property type="match status" value="1"/>
</dbReference>
<dbReference type="Pfam" id="PF00149">
    <property type="entry name" value="Metallophos"/>
    <property type="match status" value="1"/>
</dbReference>
<dbReference type="InterPro" id="IPR029052">
    <property type="entry name" value="Metallo-depent_PP-like"/>
</dbReference>